<feature type="transmembrane region" description="Helical" evidence="5">
    <location>
        <begin position="12"/>
        <end position="29"/>
    </location>
</feature>
<gene>
    <name evidence="6" type="ORF">C495_13586</name>
</gene>
<dbReference type="Gene3D" id="1.20.120.1630">
    <property type="match status" value="1"/>
</dbReference>
<evidence type="ECO:0000256" key="1">
    <source>
        <dbReference type="ARBA" id="ARBA00004127"/>
    </source>
</evidence>
<sequence>MELPLYSQPPYLYVFLGSIGLWVVSDLSIGVRHGDQSDTTQDQWSKHVIGGTVSGGVLAAALGPELLSVPALPRPVGTFWLGIGLVFVGIAIRQYAVWTLGEYFSLEVDVDEADDVVTAGPYRWVRHPSYTGGFLSLVGLGVASGTWMGVGVVTGAGLLAYGYRIRVEERALRETLGESYDEYTDQTPHRLFPGLW</sequence>
<dbReference type="PANTHER" id="PTHR43847">
    <property type="entry name" value="BLL3993 PROTEIN"/>
    <property type="match status" value="1"/>
</dbReference>
<proteinExistence type="predicted"/>
<keyword evidence="3 5" id="KW-1133">Transmembrane helix</keyword>
<evidence type="ECO:0000256" key="4">
    <source>
        <dbReference type="ARBA" id="ARBA00023136"/>
    </source>
</evidence>
<dbReference type="GO" id="GO:0008168">
    <property type="term" value="F:methyltransferase activity"/>
    <property type="evidence" value="ECO:0007669"/>
    <property type="project" value="UniProtKB-KW"/>
</dbReference>
<accession>L9W299</accession>
<name>L9W299_9EURY</name>
<protein>
    <submittedName>
        <fullName evidence="6">Isoprenylcysteine carboxyl methyltransferase</fullName>
    </submittedName>
</protein>
<dbReference type="Proteomes" id="UP000011661">
    <property type="component" value="Unassembled WGS sequence"/>
</dbReference>
<dbReference type="EMBL" id="AOHX01000043">
    <property type="protein sequence ID" value="ELY43421.1"/>
    <property type="molecule type" value="Genomic_DNA"/>
</dbReference>
<dbReference type="RefSeq" id="WP_008163798.1">
    <property type="nucleotide sequence ID" value="NZ_AOHX01000043.1"/>
</dbReference>
<comment type="caution">
    <text evidence="6">The sequence shown here is derived from an EMBL/GenBank/DDBJ whole genome shotgun (WGS) entry which is preliminary data.</text>
</comment>
<dbReference type="OrthoDB" id="148346at2157"/>
<keyword evidence="7" id="KW-1185">Reference proteome</keyword>
<evidence type="ECO:0000256" key="5">
    <source>
        <dbReference type="SAM" id="Phobius"/>
    </source>
</evidence>
<dbReference type="Pfam" id="PF04191">
    <property type="entry name" value="PEMT"/>
    <property type="match status" value="1"/>
</dbReference>
<dbReference type="eggNOG" id="arCOG03580">
    <property type="taxonomic scope" value="Archaea"/>
</dbReference>
<keyword evidence="2 5" id="KW-0812">Transmembrane</keyword>
<keyword evidence="4 5" id="KW-0472">Membrane</keyword>
<dbReference type="AlphaFoldDB" id="L9W299"/>
<feature type="transmembrane region" description="Helical" evidence="5">
    <location>
        <begin position="79"/>
        <end position="98"/>
    </location>
</feature>
<evidence type="ECO:0000313" key="7">
    <source>
        <dbReference type="Proteomes" id="UP000011661"/>
    </source>
</evidence>
<reference evidence="6 7" key="1">
    <citation type="journal article" date="2014" name="PLoS Genet.">
        <title>Phylogenetically driven sequencing of extremely halophilic archaea reveals strategies for static and dynamic osmo-response.</title>
        <authorList>
            <person name="Becker E.A."/>
            <person name="Seitzer P.M."/>
            <person name="Tritt A."/>
            <person name="Larsen D."/>
            <person name="Krusor M."/>
            <person name="Yao A.I."/>
            <person name="Wu D."/>
            <person name="Madern D."/>
            <person name="Eisen J.A."/>
            <person name="Darling A.E."/>
            <person name="Facciotti M.T."/>
        </authorList>
    </citation>
    <scope>NUCLEOTIDE SEQUENCE [LARGE SCALE GENOMIC DNA]</scope>
    <source>
        <strain evidence="6 7">JCM 14089</strain>
    </source>
</reference>
<dbReference type="InterPro" id="IPR052527">
    <property type="entry name" value="Metal_cation-efflux_comp"/>
</dbReference>
<dbReference type="STRING" id="1230460.C495_13586"/>
<comment type="subcellular location">
    <subcellularLocation>
        <location evidence="1">Endomembrane system</location>
        <topology evidence="1">Multi-pass membrane protein</topology>
    </subcellularLocation>
</comment>
<dbReference type="PATRIC" id="fig|1230460.4.peg.2764"/>
<evidence type="ECO:0000256" key="2">
    <source>
        <dbReference type="ARBA" id="ARBA00022692"/>
    </source>
</evidence>
<keyword evidence="6" id="KW-0808">Transferase</keyword>
<dbReference type="GO" id="GO:0032259">
    <property type="term" value="P:methylation"/>
    <property type="evidence" value="ECO:0007669"/>
    <property type="project" value="UniProtKB-KW"/>
</dbReference>
<dbReference type="GO" id="GO:0012505">
    <property type="term" value="C:endomembrane system"/>
    <property type="evidence" value="ECO:0007669"/>
    <property type="project" value="UniProtKB-SubCell"/>
</dbReference>
<evidence type="ECO:0000256" key="3">
    <source>
        <dbReference type="ARBA" id="ARBA00022989"/>
    </source>
</evidence>
<organism evidence="6 7">
    <name type="scientific">Natronorubrum sulfidifaciens JCM 14089</name>
    <dbReference type="NCBI Taxonomy" id="1230460"/>
    <lineage>
        <taxon>Archaea</taxon>
        <taxon>Methanobacteriati</taxon>
        <taxon>Methanobacteriota</taxon>
        <taxon>Stenosarchaea group</taxon>
        <taxon>Halobacteria</taxon>
        <taxon>Halobacteriales</taxon>
        <taxon>Natrialbaceae</taxon>
        <taxon>Natronorubrum</taxon>
    </lineage>
</organism>
<evidence type="ECO:0000313" key="6">
    <source>
        <dbReference type="EMBL" id="ELY43421.1"/>
    </source>
</evidence>
<feature type="transmembrane region" description="Helical" evidence="5">
    <location>
        <begin position="134"/>
        <end position="163"/>
    </location>
</feature>
<dbReference type="InterPro" id="IPR007318">
    <property type="entry name" value="Phopholipid_MeTrfase"/>
</dbReference>
<dbReference type="PANTHER" id="PTHR43847:SF1">
    <property type="entry name" value="BLL3993 PROTEIN"/>
    <property type="match status" value="1"/>
</dbReference>
<feature type="transmembrane region" description="Helical" evidence="5">
    <location>
        <begin position="49"/>
        <end position="67"/>
    </location>
</feature>
<keyword evidence="6" id="KW-0489">Methyltransferase</keyword>